<dbReference type="PANTHER" id="PTHR40627:SF3">
    <property type="entry name" value="PRENYLTRANSFERASE ASQH2-RELATED"/>
    <property type="match status" value="1"/>
</dbReference>
<feature type="binding site" evidence="3">
    <location>
        <position position="428"/>
    </location>
    <ligand>
        <name>dimethylallyl diphosphate</name>
        <dbReference type="ChEBI" id="CHEBI:57623"/>
    </ligand>
</feature>
<dbReference type="OMA" id="IVHASNI"/>
<feature type="binding site" evidence="3">
    <location>
        <position position="363"/>
    </location>
    <ligand>
        <name>dimethylallyl diphosphate</name>
        <dbReference type="ChEBI" id="CHEBI:57623"/>
    </ligand>
</feature>
<feature type="binding site" evidence="3">
    <location>
        <position position="277"/>
    </location>
    <ligand>
        <name>dimethylallyl diphosphate</name>
        <dbReference type="ChEBI" id="CHEBI:57623"/>
    </ligand>
</feature>
<dbReference type="OrthoDB" id="5392033at2759"/>
<dbReference type="PANTHER" id="PTHR40627">
    <property type="entry name" value="INDOLE PRENYLTRANSFERASE TDIB-RELATED"/>
    <property type="match status" value="1"/>
</dbReference>
<gene>
    <name evidence="4" type="ORF">ASPCAL13992</name>
</gene>
<feature type="binding site" evidence="3">
    <location>
        <position position="281"/>
    </location>
    <ligand>
        <name>dimethylallyl diphosphate</name>
        <dbReference type="ChEBI" id="CHEBI:57623"/>
    </ligand>
</feature>
<evidence type="ECO:0000313" key="4">
    <source>
        <dbReference type="EMBL" id="CEL10885.1"/>
    </source>
</evidence>
<keyword evidence="2" id="KW-0808">Transferase</keyword>
<dbReference type="SFLD" id="SFLDG01162">
    <property type="entry name" value="I"/>
    <property type="match status" value="1"/>
</dbReference>
<keyword evidence="5" id="KW-1185">Reference proteome</keyword>
<evidence type="ECO:0000256" key="2">
    <source>
        <dbReference type="ARBA" id="ARBA00022679"/>
    </source>
</evidence>
<protein>
    <submittedName>
        <fullName evidence="4">Uncharacterized protein</fullName>
    </submittedName>
</protein>
<dbReference type="InterPro" id="IPR033964">
    <property type="entry name" value="ABBA"/>
</dbReference>
<evidence type="ECO:0000256" key="3">
    <source>
        <dbReference type="PIRSR" id="PIRSR000509-1"/>
    </source>
</evidence>
<reference evidence="5" key="1">
    <citation type="journal article" date="2016" name="Genome Announc.">
        <title>Draft genome sequences of fungus Aspergillus calidoustus.</title>
        <authorList>
            <person name="Horn F."/>
            <person name="Linde J."/>
            <person name="Mattern D.J."/>
            <person name="Walther G."/>
            <person name="Guthke R."/>
            <person name="Scherlach K."/>
            <person name="Martin K."/>
            <person name="Brakhage A.A."/>
            <person name="Petzke L."/>
            <person name="Valiante V."/>
        </authorList>
    </citation>
    <scope>NUCLEOTIDE SEQUENCE [LARGE SCALE GENOMIC DNA]</scope>
    <source>
        <strain evidence="5">SF006504</strain>
    </source>
</reference>
<dbReference type="Proteomes" id="UP000054771">
    <property type="component" value="Unassembled WGS sequence"/>
</dbReference>
<dbReference type="NCBIfam" id="TIGR03429">
    <property type="entry name" value="arom_pren_DMATS"/>
    <property type="match status" value="1"/>
</dbReference>
<accession>A0A0U4ZN46</accession>
<feature type="binding site" evidence="3">
    <location>
        <begin position="94"/>
        <end position="95"/>
    </location>
    <ligand>
        <name>L-tryptophan</name>
        <dbReference type="ChEBI" id="CHEBI:57912"/>
    </ligand>
</feature>
<name>A0A0U4ZN46_ASPCI</name>
<feature type="binding site" evidence="3">
    <location>
        <position position="119"/>
    </location>
    <ligand>
        <name>dimethylallyl diphosphate</name>
        <dbReference type="ChEBI" id="CHEBI:57623"/>
    </ligand>
</feature>
<dbReference type="CDD" id="cd13929">
    <property type="entry name" value="PT-DMATS_CymD"/>
    <property type="match status" value="1"/>
</dbReference>
<organism evidence="4 5">
    <name type="scientific">Aspergillus calidoustus</name>
    <dbReference type="NCBI Taxonomy" id="454130"/>
    <lineage>
        <taxon>Eukaryota</taxon>
        <taxon>Fungi</taxon>
        <taxon>Dikarya</taxon>
        <taxon>Ascomycota</taxon>
        <taxon>Pezizomycotina</taxon>
        <taxon>Eurotiomycetes</taxon>
        <taxon>Eurotiomycetidae</taxon>
        <taxon>Eurotiales</taxon>
        <taxon>Aspergillaceae</taxon>
        <taxon>Aspergillus</taxon>
        <taxon>Aspergillus subgen. Nidulantes</taxon>
    </lineage>
</organism>
<feature type="binding site" evidence="3">
    <location>
        <position position="103"/>
    </location>
    <ligand>
        <name>L-tryptophan</name>
        <dbReference type="ChEBI" id="CHEBI:57912"/>
    </ligand>
</feature>
<sequence length="447" mass="50007">MEYNTTEQPFVPAVQLLHKGTIGTVSVSTMNDPQEATADETACRATWLEKTASLLDKMLSSANCPAPHKESYMAFHTQTLVPLMGPYPQKFRSVVTRSGLPLEFSANYTQHSKGDPTWRIGFEPVSMASGSPGDPYNQVAMSALLSSLKSLNLRGYDTGLFEHFVARHTVNQPERDSLGGKQLDGSDISRSQVAFGFDLKDGQIAVKGYTFPALKCKVTGKEFGTLFRDSIYPLIGCMGGDHTQASFDTIDEYMKETSGWSDWSFFSWDCVAPAKARLKLYSSTNLVKWSKMEEIWTLGGRVVGESNMQGLTYLRRLWELVQIKDGYRAFTGGFDNDTDSTPTPVLWNYEIRPGSPEPLTKVYLPIHGENDLMVVRGVGQFLEEIGLVKTGRSYVQTVRDYYPGRNLSETACLTSWLSFAYTEATGVYLTVYYHSSFDYPWAEKEEK</sequence>
<dbReference type="InterPro" id="IPR012148">
    <property type="entry name" value="ABBA_DMATS-like"/>
</dbReference>
<dbReference type="GO" id="GO:0009820">
    <property type="term" value="P:alkaloid metabolic process"/>
    <property type="evidence" value="ECO:0007669"/>
    <property type="project" value="InterPro"/>
</dbReference>
<dbReference type="PIRSF" id="PIRSF000509">
    <property type="entry name" value="Trp_DMAT"/>
    <property type="match status" value="1"/>
</dbReference>
<feature type="binding site" evidence="3">
    <location>
        <position position="207"/>
    </location>
    <ligand>
        <name>dimethylallyl diphosphate</name>
        <dbReference type="ChEBI" id="CHEBI:57623"/>
    </ligand>
</feature>
<feature type="binding site" evidence="3">
    <location>
        <position position="279"/>
    </location>
    <ligand>
        <name>dimethylallyl diphosphate</name>
        <dbReference type="ChEBI" id="CHEBI:57623"/>
    </ligand>
</feature>
<dbReference type="EMBL" id="CDMC01000021">
    <property type="protein sequence ID" value="CEL10885.1"/>
    <property type="molecule type" value="Genomic_DNA"/>
</dbReference>
<dbReference type="InterPro" id="IPR017795">
    <property type="entry name" value="ABBA_NscD-like"/>
</dbReference>
<proteinExistence type="inferred from homology"/>
<evidence type="ECO:0000313" key="5">
    <source>
        <dbReference type="Proteomes" id="UP000054771"/>
    </source>
</evidence>
<dbReference type="Pfam" id="PF11991">
    <property type="entry name" value="Trp_DMAT"/>
    <property type="match status" value="1"/>
</dbReference>
<feature type="binding site" evidence="3">
    <location>
        <position position="209"/>
    </location>
    <ligand>
        <name>dimethylallyl diphosphate</name>
        <dbReference type="ChEBI" id="CHEBI:57623"/>
    </ligand>
</feature>
<evidence type="ECO:0000256" key="1">
    <source>
        <dbReference type="ARBA" id="ARBA00010209"/>
    </source>
</evidence>
<dbReference type="AlphaFoldDB" id="A0A0U4ZN46"/>
<dbReference type="SFLD" id="SFLDS00036">
    <property type="entry name" value="Aromatic_Prenyltransferase"/>
    <property type="match status" value="1"/>
</dbReference>
<feature type="binding site" evidence="3">
    <location>
        <position position="432"/>
    </location>
    <ligand>
        <name>dimethylallyl diphosphate</name>
        <dbReference type="ChEBI" id="CHEBI:57623"/>
    </ligand>
</feature>
<comment type="similarity">
    <text evidence="1">Belongs to the tryptophan dimethylallyltransferase family.</text>
</comment>
<dbReference type="GO" id="GO:0016765">
    <property type="term" value="F:transferase activity, transferring alkyl or aryl (other than methyl) groups"/>
    <property type="evidence" value="ECO:0007669"/>
    <property type="project" value="InterPro"/>
</dbReference>